<evidence type="ECO:0000256" key="1">
    <source>
        <dbReference type="ARBA" id="ARBA00000085"/>
    </source>
</evidence>
<dbReference type="PROSITE" id="PS50110">
    <property type="entry name" value="RESPONSE_REGULATORY"/>
    <property type="match status" value="1"/>
</dbReference>
<protein>
    <recommendedName>
        <fullName evidence="3">histidine kinase</fullName>
        <ecNumber evidence="3">2.7.13.3</ecNumber>
    </recommendedName>
</protein>
<dbReference type="AlphaFoldDB" id="A0A8J3H9L2"/>
<evidence type="ECO:0000256" key="14">
    <source>
        <dbReference type="PROSITE-ProRule" id="PRU00169"/>
    </source>
</evidence>
<dbReference type="SUPFAM" id="SSF55874">
    <property type="entry name" value="ATPase domain of HSP90 chaperone/DNA topoisomerase II/histidine kinase"/>
    <property type="match status" value="1"/>
</dbReference>
<dbReference type="InterPro" id="IPR000014">
    <property type="entry name" value="PAS"/>
</dbReference>
<sequence>MIPTTEPEARMPWGRTSAVVLVLVLCIALVGGLAWIVLRELDALSRANSDNLQWSLAQADVEFLHFRLELEQARHDPSRLDQVRRRFDIFFSRMATLEKGEVFRTLRADPAYDLPRSHVREFLDQAVPLIDSPDARLAAALPQLAQTAERISEDVRNLSLEGLAAFAQISDSRRTGLIRTLLIIAAVLAGLMAGLVLLSVSFFRLARLSQTRARDLQRTAGRLRTIVETSLDAIVVTDAHGTIREFNPAAQRIFGYSREEARGQNAIDLLFPATMAESLRGGQLRFLDRARAPQAHEKLLEITAVDRLGRQFPAELSIDRAEADSGRLFVAYLRDISRRKAAEEGLTIARDRALAGERAKAEFLAVMSHEMRTPLNGLLGSMQLLRDHHLTEPQSDLLDRMQSSGRLLLGLVNDVLDLAKFEAGKMRPETQPFSLPRLLDGVIETAAPMAEQNRNRLGWRWIGAPSDTVIGDARRLRQVLLNLVGNAVKFTRDGEIEIETEWLKDGRTVEFRVIDDGIGIAEADLERIFQDFETLDSSYARQAGGTGLGLGIARRLAEMLGGEIGAESEPGEGSLFWLRLPLEPTAPPARSLPRQQATRALPAPLDLLLVEDNEINRFVAREMLLADGHRVTEASDGSAGVDWAEKHHFDAILMDISMPVLDGPRATRRIRAGSGPSAQAPIIAVTAHALPEEIARFQDAGMTHYISKPLDREELREVLASATTKEPPASFTSPAKPRQVTLLDTDQIATLWAGLGLEASQHLYHSFLTETDEIVASLADAPPDQPELEIIVHKCAGSCGTFGMVALRRALNRIEMTLKRGQPVPSADLAALADLWARSRQALEAWRHAA</sequence>
<evidence type="ECO:0000256" key="12">
    <source>
        <dbReference type="ARBA" id="ARBA00023012"/>
    </source>
</evidence>
<dbReference type="Pfam" id="PF00512">
    <property type="entry name" value="HisKA"/>
    <property type="match status" value="1"/>
</dbReference>
<dbReference type="InterPro" id="IPR001789">
    <property type="entry name" value="Sig_transdc_resp-reg_receiver"/>
</dbReference>
<evidence type="ECO:0000313" key="19">
    <source>
        <dbReference type="EMBL" id="GHG94098.1"/>
    </source>
</evidence>
<dbReference type="EMBL" id="BNAP01000012">
    <property type="protein sequence ID" value="GHG94098.1"/>
    <property type="molecule type" value="Genomic_DNA"/>
</dbReference>
<dbReference type="Gene3D" id="1.20.120.160">
    <property type="entry name" value="HPT domain"/>
    <property type="match status" value="1"/>
</dbReference>
<dbReference type="InterPro" id="IPR003661">
    <property type="entry name" value="HisK_dim/P_dom"/>
</dbReference>
<dbReference type="CDD" id="cd00082">
    <property type="entry name" value="HisKA"/>
    <property type="match status" value="1"/>
</dbReference>
<dbReference type="CDD" id="cd16922">
    <property type="entry name" value="HATPase_EvgS-ArcB-TorS-like"/>
    <property type="match status" value="1"/>
</dbReference>
<comment type="caution">
    <text evidence="19">The sequence shown here is derived from an EMBL/GenBank/DDBJ whole genome shotgun (WGS) entry which is preliminary data.</text>
</comment>
<dbReference type="RefSeq" id="WP_051312449.1">
    <property type="nucleotide sequence ID" value="NZ_BNAP01000012.1"/>
</dbReference>
<reference evidence="19" key="2">
    <citation type="submission" date="2020-09" db="EMBL/GenBank/DDBJ databases">
        <authorList>
            <person name="Sun Q."/>
            <person name="Zhou Y."/>
        </authorList>
    </citation>
    <scope>NUCLEOTIDE SEQUENCE</scope>
    <source>
        <strain evidence="19">CGMCC 1.7081</strain>
    </source>
</reference>
<keyword evidence="13 15" id="KW-0472">Membrane</keyword>
<evidence type="ECO:0000259" key="16">
    <source>
        <dbReference type="PROSITE" id="PS50109"/>
    </source>
</evidence>
<feature type="modified residue" description="4-aspartylphosphate" evidence="14">
    <location>
        <position position="655"/>
    </location>
</feature>
<comment type="catalytic activity">
    <reaction evidence="1">
        <text>ATP + protein L-histidine = ADP + protein N-phospho-L-histidine.</text>
        <dbReference type="EC" id="2.7.13.3"/>
    </reaction>
</comment>
<evidence type="ECO:0000256" key="9">
    <source>
        <dbReference type="ARBA" id="ARBA00022777"/>
    </source>
</evidence>
<dbReference type="SUPFAM" id="SSF55785">
    <property type="entry name" value="PYP-like sensor domain (PAS domain)"/>
    <property type="match status" value="1"/>
</dbReference>
<dbReference type="Gene3D" id="3.40.50.2300">
    <property type="match status" value="1"/>
</dbReference>
<dbReference type="InterPro" id="IPR008207">
    <property type="entry name" value="Sig_transdc_His_kin_Hpt_dom"/>
</dbReference>
<evidence type="ECO:0000259" key="18">
    <source>
        <dbReference type="PROSITE" id="PS50112"/>
    </source>
</evidence>
<dbReference type="SMART" id="SM00388">
    <property type="entry name" value="HisKA"/>
    <property type="match status" value="1"/>
</dbReference>
<keyword evidence="6 14" id="KW-0597">Phosphoprotein</keyword>
<feature type="domain" description="Response regulatory" evidence="17">
    <location>
        <begin position="606"/>
        <end position="723"/>
    </location>
</feature>
<dbReference type="FunFam" id="3.30.565.10:FF:000010">
    <property type="entry name" value="Sensor histidine kinase RcsC"/>
    <property type="match status" value="1"/>
</dbReference>
<proteinExistence type="predicted"/>
<dbReference type="Gene3D" id="3.30.565.10">
    <property type="entry name" value="Histidine kinase-like ATPase, C-terminal domain"/>
    <property type="match status" value="1"/>
</dbReference>
<dbReference type="NCBIfam" id="TIGR00229">
    <property type="entry name" value="sensory_box"/>
    <property type="match status" value="1"/>
</dbReference>
<dbReference type="EC" id="2.7.13.3" evidence="3"/>
<dbReference type="SMART" id="SM00448">
    <property type="entry name" value="REC"/>
    <property type="match status" value="1"/>
</dbReference>
<dbReference type="InterPro" id="IPR036890">
    <property type="entry name" value="HATPase_C_sf"/>
</dbReference>
<dbReference type="CDD" id="cd00130">
    <property type="entry name" value="PAS"/>
    <property type="match status" value="1"/>
</dbReference>
<evidence type="ECO:0000256" key="7">
    <source>
        <dbReference type="ARBA" id="ARBA00022679"/>
    </source>
</evidence>
<accession>A0A8J3H9L2</accession>
<dbReference type="InterPro" id="IPR003594">
    <property type="entry name" value="HATPase_dom"/>
</dbReference>
<evidence type="ECO:0000256" key="11">
    <source>
        <dbReference type="ARBA" id="ARBA00022989"/>
    </source>
</evidence>
<organism evidence="19 20">
    <name type="scientific">Pseudodonghicola xiamenensis</name>
    <dbReference type="NCBI Taxonomy" id="337702"/>
    <lineage>
        <taxon>Bacteria</taxon>
        <taxon>Pseudomonadati</taxon>
        <taxon>Pseudomonadota</taxon>
        <taxon>Alphaproteobacteria</taxon>
        <taxon>Rhodobacterales</taxon>
        <taxon>Paracoccaceae</taxon>
        <taxon>Pseudodonghicola</taxon>
    </lineage>
</organism>
<evidence type="ECO:0000256" key="15">
    <source>
        <dbReference type="SAM" id="Phobius"/>
    </source>
</evidence>
<dbReference type="CDD" id="cd17546">
    <property type="entry name" value="REC_hyHK_CKI1_RcsC-like"/>
    <property type="match status" value="1"/>
</dbReference>
<dbReference type="InterPro" id="IPR036097">
    <property type="entry name" value="HisK_dim/P_sf"/>
</dbReference>
<dbReference type="Pfam" id="PF00072">
    <property type="entry name" value="Response_reg"/>
    <property type="match status" value="1"/>
</dbReference>
<evidence type="ECO:0000256" key="3">
    <source>
        <dbReference type="ARBA" id="ARBA00012438"/>
    </source>
</evidence>
<evidence type="ECO:0000256" key="2">
    <source>
        <dbReference type="ARBA" id="ARBA00004429"/>
    </source>
</evidence>
<comment type="subcellular location">
    <subcellularLocation>
        <location evidence="2">Cell inner membrane</location>
        <topology evidence="2">Multi-pass membrane protein</topology>
    </subcellularLocation>
</comment>
<dbReference type="PROSITE" id="PS50112">
    <property type="entry name" value="PAS"/>
    <property type="match status" value="1"/>
</dbReference>
<evidence type="ECO:0000256" key="13">
    <source>
        <dbReference type="ARBA" id="ARBA00023136"/>
    </source>
</evidence>
<keyword evidence="10" id="KW-0547">Nucleotide-binding</keyword>
<evidence type="ECO:0000256" key="5">
    <source>
        <dbReference type="ARBA" id="ARBA00022519"/>
    </source>
</evidence>
<name>A0A8J3H9L2_9RHOB</name>
<feature type="transmembrane region" description="Helical" evidence="15">
    <location>
        <begin position="181"/>
        <end position="203"/>
    </location>
</feature>
<evidence type="ECO:0000256" key="4">
    <source>
        <dbReference type="ARBA" id="ARBA00022475"/>
    </source>
</evidence>
<keyword evidence="11 15" id="KW-1133">Transmembrane helix</keyword>
<dbReference type="SMART" id="SM00091">
    <property type="entry name" value="PAS"/>
    <property type="match status" value="1"/>
</dbReference>
<dbReference type="InterPro" id="IPR005467">
    <property type="entry name" value="His_kinase_dom"/>
</dbReference>
<dbReference type="Pfam" id="PF01627">
    <property type="entry name" value="Hpt"/>
    <property type="match status" value="1"/>
</dbReference>
<dbReference type="PANTHER" id="PTHR43047">
    <property type="entry name" value="TWO-COMPONENT HISTIDINE PROTEIN KINASE"/>
    <property type="match status" value="1"/>
</dbReference>
<dbReference type="GO" id="GO:0000155">
    <property type="term" value="F:phosphorelay sensor kinase activity"/>
    <property type="evidence" value="ECO:0007669"/>
    <property type="project" value="InterPro"/>
</dbReference>
<dbReference type="PROSITE" id="PS50109">
    <property type="entry name" value="HIS_KIN"/>
    <property type="match status" value="1"/>
</dbReference>
<dbReference type="SUPFAM" id="SSF47384">
    <property type="entry name" value="Homodimeric domain of signal transducing histidine kinase"/>
    <property type="match status" value="1"/>
</dbReference>
<dbReference type="InterPro" id="IPR036641">
    <property type="entry name" value="HPT_dom_sf"/>
</dbReference>
<dbReference type="InterPro" id="IPR035965">
    <property type="entry name" value="PAS-like_dom_sf"/>
</dbReference>
<keyword evidence="20" id="KW-1185">Reference proteome</keyword>
<feature type="transmembrane region" description="Helical" evidence="15">
    <location>
        <begin position="18"/>
        <end position="38"/>
    </location>
</feature>
<keyword evidence="10" id="KW-0067">ATP-binding</keyword>
<keyword evidence="4" id="KW-1003">Cell membrane</keyword>
<dbReference type="SUPFAM" id="SSF47226">
    <property type="entry name" value="Histidine-containing phosphotransfer domain, HPT domain"/>
    <property type="match status" value="1"/>
</dbReference>
<dbReference type="Pfam" id="PF02518">
    <property type="entry name" value="HATPase_c"/>
    <property type="match status" value="1"/>
</dbReference>
<feature type="domain" description="Histidine kinase" evidence="16">
    <location>
        <begin position="366"/>
        <end position="584"/>
    </location>
</feature>
<dbReference type="InterPro" id="IPR011006">
    <property type="entry name" value="CheY-like_superfamily"/>
</dbReference>
<dbReference type="PRINTS" id="PR00344">
    <property type="entry name" value="BCTRLSENSOR"/>
</dbReference>
<dbReference type="InterPro" id="IPR013767">
    <property type="entry name" value="PAS_fold"/>
</dbReference>
<evidence type="ECO:0000256" key="8">
    <source>
        <dbReference type="ARBA" id="ARBA00022692"/>
    </source>
</evidence>
<dbReference type="InterPro" id="IPR004358">
    <property type="entry name" value="Sig_transdc_His_kin-like_C"/>
</dbReference>
<dbReference type="Gene3D" id="1.10.287.130">
    <property type="match status" value="1"/>
</dbReference>
<feature type="domain" description="PAS" evidence="18">
    <location>
        <begin position="219"/>
        <end position="272"/>
    </location>
</feature>
<gene>
    <name evidence="19" type="ORF">GCM10010961_26990</name>
</gene>
<evidence type="ECO:0000313" key="20">
    <source>
        <dbReference type="Proteomes" id="UP000611500"/>
    </source>
</evidence>
<keyword evidence="12" id="KW-0902">Two-component regulatory system</keyword>
<keyword evidence="9 19" id="KW-0418">Kinase</keyword>
<dbReference type="Proteomes" id="UP000611500">
    <property type="component" value="Unassembled WGS sequence"/>
</dbReference>
<evidence type="ECO:0000256" key="10">
    <source>
        <dbReference type="ARBA" id="ARBA00022840"/>
    </source>
</evidence>
<dbReference type="GO" id="GO:0006355">
    <property type="term" value="P:regulation of DNA-templated transcription"/>
    <property type="evidence" value="ECO:0007669"/>
    <property type="project" value="InterPro"/>
</dbReference>
<dbReference type="GO" id="GO:0005886">
    <property type="term" value="C:plasma membrane"/>
    <property type="evidence" value="ECO:0007669"/>
    <property type="project" value="UniProtKB-SubCell"/>
</dbReference>
<keyword evidence="8 15" id="KW-0812">Transmembrane</keyword>
<reference evidence="19" key="1">
    <citation type="journal article" date="2014" name="Int. J. Syst. Evol. Microbiol.">
        <title>Complete genome sequence of Corynebacterium casei LMG S-19264T (=DSM 44701T), isolated from a smear-ripened cheese.</title>
        <authorList>
            <consortium name="US DOE Joint Genome Institute (JGI-PGF)"/>
            <person name="Walter F."/>
            <person name="Albersmeier A."/>
            <person name="Kalinowski J."/>
            <person name="Ruckert C."/>
        </authorList>
    </citation>
    <scope>NUCLEOTIDE SEQUENCE</scope>
    <source>
        <strain evidence="19">CGMCC 1.7081</strain>
    </source>
</reference>
<keyword evidence="7" id="KW-0808">Transferase</keyword>
<dbReference type="Gene3D" id="3.30.450.20">
    <property type="entry name" value="PAS domain"/>
    <property type="match status" value="1"/>
</dbReference>
<keyword evidence="5" id="KW-0997">Cell inner membrane</keyword>
<dbReference type="SUPFAM" id="SSF52172">
    <property type="entry name" value="CheY-like"/>
    <property type="match status" value="1"/>
</dbReference>
<evidence type="ECO:0000256" key="6">
    <source>
        <dbReference type="ARBA" id="ARBA00022553"/>
    </source>
</evidence>
<dbReference type="Pfam" id="PF00989">
    <property type="entry name" value="PAS"/>
    <property type="match status" value="1"/>
</dbReference>
<dbReference type="SMART" id="SM00387">
    <property type="entry name" value="HATPase_c"/>
    <property type="match status" value="1"/>
</dbReference>
<evidence type="ECO:0000259" key="17">
    <source>
        <dbReference type="PROSITE" id="PS50110"/>
    </source>
</evidence>